<keyword evidence="2" id="KW-0812">Transmembrane</keyword>
<dbReference type="PANTHER" id="PTHR10736">
    <property type="entry name" value="BESTROPHIN"/>
    <property type="match status" value="1"/>
</dbReference>
<dbReference type="EMBL" id="OE000017">
    <property type="protein sequence ID" value="CAD7451945.1"/>
    <property type="molecule type" value="Genomic_DNA"/>
</dbReference>
<dbReference type="AlphaFoldDB" id="A0A7R9FGH3"/>
<keyword evidence="6" id="KW-0407">Ion channel</keyword>
<dbReference type="GO" id="GO:0005886">
    <property type="term" value="C:plasma membrane"/>
    <property type="evidence" value="ECO:0007669"/>
    <property type="project" value="UniProtKB-SubCell"/>
</dbReference>
<keyword evidence="6" id="KW-0813">Transport</keyword>
<keyword evidence="6" id="KW-0868">Chloride</keyword>
<comment type="subcellular location">
    <subcellularLocation>
        <location evidence="6">Cell membrane</location>
        <topology evidence="6">Multi-pass membrane protein</topology>
    </subcellularLocation>
    <subcellularLocation>
        <location evidence="1">Membrane</location>
    </subcellularLocation>
</comment>
<dbReference type="InterPro" id="IPR000615">
    <property type="entry name" value="Bestrophin"/>
</dbReference>
<dbReference type="PANTHER" id="PTHR10736:SF11">
    <property type="entry name" value="BESTROPHIN 2"/>
    <property type="match status" value="1"/>
</dbReference>
<evidence type="ECO:0000256" key="5">
    <source>
        <dbReference type="ARBA" id="ARBA00034769"/>
    </source>
</evidence>
<evidence type="ECO:0000256" key="2">
    <source>
        <dbReference type="ARBA" id="ARBA00022692"/>
    </source>
</evidence>
<evidence type="ECO:0000313" key="7">
    <source>
        <dbReference type="EMBL" id="CAD7451945.1"/>
    </source>
</evidence>
<sequence length="411" mass="47008">MMRAVSVMSLRCRICEASASSSGYGGNLKSVVSRSVVSLMLDSEKKIFDMMDEKSDMSKYWMPLIWATNIINRARKENLIASDHLVQTMLMELSDIRRRLGSLIGYDTVCVPLVYTQFFFYIGWLKVAEVLINPFGEDDDDIELNWLIDRHIKGNTQNKCRVDNIDNVSSVVTALAKKTWDQYWDEVVPKDLPYTVASEIYRRSEPKGSAEMFLQIKPADSMYANLVPSRKSTVDDMYADYESVDTPLVERRKNWFQRQLTRMGSSRSSITTYSTGPFGPRGRHNSVYSSPDVPIPQHPPHPHLLHKASLYDRLVGRKSVRGQVRRQDHYWHAKLTTVAQAGRSQTGSIDRPLGKDHLTHGCSAMWSVEGGKGEQRNELVRQKKVISLDYVPSARHWPDRVGLTTDIYRIR</sequence>
<evidence type="ECO:0000256" key="6">
    <source>
        <dbReference type="RuleBase" id="RU363126"/>
    </source>
</evidence>
<keyword evidence="6" id="KW-1003">Cell membrane</keyword>
<gene>
    <name evidence="7" type="ORF">TTEB3V08_LOCUS141</name>
</gene>
<evidence type="ECO:0000256" key="1">
    <source>
        <dbReference type="ARBA" id="ARBA00004370"/>
    </source>
</evidence>
<organism evidence="7">
    <name type="scientific">Timema tahoe</name>
    <dbReference type="NCBI Taxonomy" id="61484"/>
    <lineage>
        <taxon>Eukaryota</taxon>
        <taxon>Metazoa</taxon>
        <taxon>Ecdysozoa</taxon>
        <taxon>Arthropoda</taxon>
        <taxon>Hexapoda</taxon>
        <taxon>Insecta</taxon>
        <taxon>Pterygota</taxon>
        <taxon>Neoptera</taxon>
        <taxon>Polyneoptera</taxon>
        <taxon>Phasmatodea</taxon>
        <taxon>Timematodea</taxon>
        <taxon>Timematoidea</taxon>
        <taxon>Timematidae</taxon>
        <taxon>Timema</taxon>
    </lineage>
</organism>
<dbReference type="Pfam" id="PF01062">
    <property type="entry name" value="Bestrophin"/>
    <property type="match status" value="1"/>
</dbReference>
<keyword evidence="4" id="KW-0472">Membrane</keyword>
<evidence type="ECO:0000256" key="4">
    <source>
        <dbReference type="ARBA" id="ARBA00023136"/>
    </source>
</evidence>
<proteinExistence type="inferred from homology"/>
<keyword evidence="6" id="KW-0869">Chloride channel</keyword>
<keyword evidence="3" id="KW-1133">Transmembrane helix</keyword>
<accession>A0A7R9FGH3</accession>
<name>A0A7R9FGH3_9NEOP</name>
<evidence type="ECO:0000256" key="3">
    <source>
        <dbReference type="ARBA" id="ARBA00022989"/>
    </source>
</evidence>
<dbReference type="InterPro" id="IPR021134">
    <property type="entry name" value="Bestrophin-like"/>
</dbReference>
<dbReference type="GO" id="GO:0034707">
    <property type="term" value="C:chloride channel complex"/>
    <property type="evidence" value="ECO:0007669"/>
    <property type="project" value="UniProtKB-KW"/>
</dbReference>
<keyword evidence="6" id="KW-0406">Ion transport</keyword>
<comment type="similarity">
    <text evidence="5 6">Belongs to the anion channel-forming bestrophin (TC 1.A.46) family. Calcium-sensitive chloride channel subfamily.</text>
</comment>
<reference evidence="7" key="1">
    <citation type="submission" date="2020-11" db="EMBL/GenBank/DDBJ databases">
        <authorList>
            <person name="Tran Van P."/>
        </authorList>
    </citation>
    <scope>NUCLEOTIDE SEQUENCE</scope>
</reference>
<comment type="function">
    <text evidence="6">Forms chloride channels.</text>
</comment>
<protein>
    <recommendedName>
        <fullName evidence="6">Bestrophin homolog</fullName>
    </recommendedName>
</protein>
<dbReference type="GO" id="GO:0005254">
    <property type="term" value="F:chloride channel activity"/>
    <property type="evidence" value="ECO:0007669"/>
    <property type="project" value="UniProtKB-KW"/>
</dbReference>